<protein>
    <recommendedName>
        <fullName evidence="4">Lipocalin-like domain-containing protein</fullName>
    </recommendedName>
</protein>
<gene>
    <name evidence="2" type="ORF">OCH7691_03788</name>
</gene>
<sequence length="186" mass="19966">MQPSRLAARLVATFMLISLAALSGAGRASAADLKIGAFVGSWQGSAISESEISVNFQITARDLDVVLRTDDDGGFTITWSTVLRQKGDPGKPAEVLKQTTRSFLPSARPGVWSGGGDALLDPPYIWARIAGNSLRIYSLAVSDSGAYEMQVYDRTLSGLGMELEFRRIIDGETARTARGRLIKVAD</sequence>
<evidence type="ECO:0000313" key="2">
    <source>
        <dbReference type="EMBL" id="SLN74664.1"/>
    </source>
</evidence>
<keyword evidence="3" id="KW-1185">Reference proteome</keyword>
<name>A0A1Y5U231_9PROT</name>
<organism evidence="2 3">
    <name type="scientific">Oceanibacterium hippocampi</name>
    <dbReference type="NCBI Taxonomy" id="745714"/>
    <lineage>
        <taxon>Bacteria</taxon>
        <taxon>Pseudomonadati</taxon>
        <taxon>Pseudomonadota</taxon>
        <taxon>Alphaproteobacteria</taxon>
        <taxon>Sneathiellales</taxon>
        <taxon>Sneathiellaceae</taxon>
        <taxon>Oceanibacterium</taxon>
    </lineage>
</organism>
<accession>A0A1Y5U231</accession>
<feature type="signal peptide" evidence="1">
    <location>
        <begin position="1"/>
        <end position="30"/>
    </location>
</feature>
<dbReference type="Proteomes" id="UP000193200">
    <property type="component" value="Unassembled WGS sequence"/>
</dbReference>
<feature type="chain" id="PRO_5012893159" description="Lipocalin-like domain-containing protein" evidence="1">
    <location>
        <begin position="31"/>
        <end position="186"/>
    </location>
</feature>
<reference evidence="2 3" key="1">
    <citation type="submission" date="2017-03" db="EMBL/GenBank/DDBJ databases">
        <authorList>
            <person name="Afonso C.L."/>
            <person name="Miller P.J."/>
            <person name="Scott M.A."/>
            <person name="Spackman E."/>
            <person name="Goraichik I."/>
            <person name="Dimitrov K.M."/>
            <person name="Suarez D.L."/>
            <person name="Swayne D.E."/>
        </authorList>
    </citation>
    <scope>NUCLEOTIDE SEQUENCE [LARGE SCALE GENOMIC DNA]</scope>
    <source>
        <strain evidence="2 3">CECT 7691</strain>
    </source>
</reference>
<dbReference type="InParanoid" id="A0A1Y5U231"/>
<evidence type="ECO:0000256" key="1">
    <source>
        <dbReference type="SAM" id="SignalP"/>
    </source>
</evidence>
<evidence type="ECO:0008006" key="4">
    <source>
        <dbReference type="Google" id="ProtNLM"/>
    </source>
</evidence>
<evidence type="ECO:0000313" key="3">
    <source>
        <dbReference type="Proteomes" id="UP000193200"/>
    </source>
</evidence>
<dbReference type="EMBL" id="FWFR01000003">
    <property type="protein sequence ID" value="SLN74664.1"/>
    <property type="molecule type" value="Genomic_DNA"/>
</dbReference>
<dbReference type="AlphaFoldDB" id="A0A1Y5U231"/>
<proteinExistence type="predicted"/>
<dbReference type="OrthoDB" id="6087881at2"/>
<keyword evidence="1" id="KW-0732">Signal</keyword>
<dbReference type="RefSeq" id="WP_085885093.1">
    <property type="nucleotide sequence ID" value="NZ_FWFR01000003.1"/>
</dbReference>